<dbReference type="Proteomes" id="UP001321481">
    <property type="component" value="Unassembled WGS sequence"/>
</dbReference>
<evidence type="ECO:0000313" key="4">
    <source>
        <dbReference type="Proteomes" id="UP001321481"/>
    </source>
</evidence>
<dbReference type="InterPro" id="IPR023006">
    <property type="entry name" value="YchJ-like"/>
</dbReference>
<evidence type="ECO:0000259" key="2">
    <source>
        <dbReference type="Pfam" id="PF17775"/>
    </source>
</evidence>
<gene>
    <name evidence="3" type="ORF">QNI14_12040</name>
</gene>
<organism evidence="3 4">
    <name type="scientific">Microbacterium dauci</name>
    <dbReference type="NCBI Taxonomy" id="3048008"/>
    <lineage>
        <taxon>Bacteria</taxon>
        <taxon>Bacillati</taxon>
        <taxon>Actinomycetota</taxon>
        <taxon>Actinomycetes</taxon>
        <taxon>Micrococcales</taxon>
        <taxon>Microbacteriaceae</taxon>
        <taxon>Microbacterium</taxon>
    </lineage>
</organism>
<dbReference type="Pfam" id="PF17775">
    <property type="entry name" value="YchJ_M-like"/>
    <property type="match status" value="1"/>
</dbReference>
<protein>
    <recommendedName>
        <fullName evidence="1">UPF0225 protein QNI14_12040</fullName>
    </recommendedName>
</protein>
<sequence>MTFGAAASVPRGRRPAADAACPCGAGRFGECCGPVLAGAMAGTPERLMRSRYTAFALGDVRHLRDTWHPGTRPEDLTLDADTEWVGLEVVAHTEDGDRGMVSFRAHWHERGSGSRGVLEERSRFARRAGAWYYVDAV</sequence>
<dbReference type="EMBL" id="JASJND010000007">
    <property type="protein sequence ID" value="MDJ1115181.1"/>
    <property type="molecule type" value="Genomic_DNA"/>
</dbReference>
<dbReference type="Gene3D" id="3.10.450.50">
    <property type="match status" value="1"/>
</dbReference>
<comment type="caution">
    <text evidence="3">The sequence shown here is derived from an EMBL/GenBank/DDBJ whole genome shotgun (WGS) entry which is preliminary data.</text>
</comment>
<reference evidence="3 4" key="1">
    <citation type="submission" date="2023-05" db="EMBL/GenBank/DDBJ databases">
        <title>Microbacterium dauci sp.nov., Isolated from Carrot Rhizosphere Soil.</title>
        <authorList>
            <person name="Xiao Z."/>
            <person name="Zheng J."/>
        </authorList>
    </citation>
    <scope>NUCLEOTIDE SEQUENCE [LARGE SCALE GENOMIC DNA]</scope>
    <source>
        <strain evidence="3 4">LX3-4</strain>
    </source>
</reference>
<proteinExistence type="inferred from homology"/>
<name>A0ABT6ZGA3_9MICO</name>
<comment type="similarity">
    <text evidence="1">Belongs to the UPF0225 family.</text>
</comment>
<evidence type="ECO:0000313" key="3">
    <source>
        <dbReference type="EMBL" id="MDJ1115181.1"/>
    </source>
</evidence>
<evidence type="ECO:0000256" key="1">
    <source>
        <dbReference type="HAMAP-Rule" id="MF_00612"/>
    </source>
</evidence>
<keyword evidence="4" id="KW-1185">Reference proteome</keyword>
<dbReference type="HAMAP" id="MF_00612">
    <property type="entry name" value="UPF0225"/>
    <property type="match status" value="1"/>
</dbReference>
<accession>A0ABT6ZGA3</accession>
<feature type="domain" description="YchJ-like middle NTF2-like" evidence="2">
    <location>
        <begin position="43"/>
        <end position="136"/>
    </location>
</feature>
<dbReference type="SUPFAM" id="SSF54427">
    <property type="entry name" value="NTF2-like"/>
    <property type="match status" value="1"/>
</dbReference>
<dbReference type="InterPro" id="IPR032710">
    <property type="entry name" value="NTF2-like_dom_sf"/>
</dbReference>
<dbReference type="InterPro" id="IPR048469">
    <property type="entry name" value="YchJ-like_M"/>
</dbReference>